<accession>A0A4R3XYA8</accession>
<dbReference type="AlphaFoldDB" id="A0A4R3XYA8"/>
<dbReference type="OrthoDB" id="6182044at2"/>
<evidence type="ECO:0000313" key="2">
    <source>
        <dbReference type="Proteomes" id="UP000295367"/>
    </source>
</evidence>
<organism evidence="1 2">
    <name type="scientific">Sulfurirhabdus autotrophica</name>
    <dbReference type="NCBI Taxonomy" id="1706046"/>
    <lineage>
        <taxon>Bacteria</taxon>
        <taxon>Pseudomonadati</taxon>
        <taxon>Pseudomonadota</taxon>
        <taxon>Betaproteobacteria</taxon>
        <taxon>Nitrosomonadales</taxon>
        <taxon>Sulfuricellaceae</taxon>
        <taxon>Sulfurirhabdus</taxon>
    </lineage>
</organism>
<gene>
    <name evidence="1" type="ORF">EDC63_11638</name>
</gene>
<keyword evidence="2" id="KW-1185">Reference proteome</keyword>
<dbReference type="RefSeq" id="WP_124947130.1">
    <property type="nucleotide sequence ID" value="NZ_BHVT01000065.1"/>
</dbReference>
<dbReference type="EMBL" id="SMCO01000016">
    <property type="protein sequence ID" value="TCV83288.1"/>
    <property type="molecule type" value="Genomic_DNA"/>
</dbReference>
<protein>
    <submittedName>
        <fullName evidence="1">Uncharacterized protein</fullName>
    </submittedName>
</protein>
<evidence type="ECO:0000313" key="1">
    <source>
        <dbReference type="EMBL" id="TCV83288.1"/>
    </source>
</evidence>
<reference evidence="1 2" key="1">
    <citation type="submission" date="2019-03" db="EMBL/GenBank/DDBJ databases">
        <title>Genomic Encyclopedia of Type Strains, Phase IV (KMG-IV): sequencing the most valuable type-strain genomes for metagenomic binning, comparative biology and taxonomic classification.</title>
        <authorList>
            <person name="Goeker M."/>
        </authorList>
    </citation>
    <scope>NUCLEOTIDE SEQUENCE [LARGE SCALE GENOMIC DNA]</scope>
    <source>
        <strain evidence="1 2">DSM 100309</strain>
    </source>
</reference>
<proteinExistence type="predicted"/>
<dbReference type="Proteomes" id="UP000295367">
    <property type="component" value="Unassembled WGS sequence"/>
</dbReference>
<comment type="caution">
    <text evidence="1">The sequence shown here is derived from an EMBL/GenBank/DDBJ whole genome shotgun (WGS) entry which is preliminary data.</text>
</comment>
<name>A0A4R3XYA8_9PROT</name>
<sequence>MLFVFAQTELPEEHSDIEAQRFQAGQGGALNPVMYVDKTLKELSNFTDLISESQQMGQPWQVVFVAGLAGKQGELPSSSEAQAAMEMMVKSIQQGAISNFLAYDREGSPMQFE</sequence>